<evidence type="ECO:0000313" key="1">
    <source>
        <dbReference type="EMBL" id="KOS06240.1"/>
    </source>
</evidence>
<dbReference type="RefSeq" id="WP_054407736.1">
    <property type="nucleotide sequence ID" value="NZ_FOYA01000001.1"/>
</dbReference>
<protein>
    <recommendedName>
        <fullName evidence="3">Cell surface protein</fullName>
    </recommendedName>
</protein>
<dbReference type="PATRIC" id="fig|1202724.3.peg.1973"/>
<name>A0A0M9VI36_9FLAO</name>
<accession>A0A0M9VI36</accession>
<dbReference type="InterPro" id="IPR015943">
    <property type="entry name" value="WD40/YVTN_repeat-like_dom_sf"/>
</dbReference>
<proteinExistence type="predicted"/>
<evidence type="ECO:0008006" key="3">
    <source>
        <dbReference type="Google" id="ProtNLM"/>
    </source>
</evidence>
<keyword evidence="2" id="KW-1185">Reference proteome</keyword>
<dbReference type="Pfam" id="PF16819">
    <property type="entry name" value="DUF5074"/>
    <property type="match status" value="1"/>
</dbReference>
<comment type="caution">
    <text evidence="1">The sequence shown here is derived from an EMBL/GenBank/DDBJ whole genome shotgun (WGS) entry which is preliminary data.</text>
</comment>
<dbReference type="NCBIfam" id="TIGR02276">
    <property type="entry name" value="beta_rpt_yvtn"/>
    <property type="match status" value="1"/>
</dbReference>
<dbReference type="PANTHER" id="PTHR47197">
    <property type="entry name" value="PROTEIN NIRF"/>
    <property type="match status" value="1"/>
</dbReference>
<dbReference type="PROSITE" id="PS51257">
    <property type="entry name" value="PROKAR_LIPOPROTEIN"/>
    <property type="match status" value="1"/>
</dbReference>
<dbReference type="AlphaFoldDB" id="A0A0M9VI36"/>
<dbReference type="Gene3D" id="2.130.10.10">
    <property type="entry name" value="YVTN repeat-like/Quinoprotein amine dehydrogenase"/>
    <property type="match status" value="1"/>
</dbReference>
<dbReference type="OrthoDB" id="9773938at2"/>
<sequence length="357" mass="38883">MKLNKLLLTAIAGGFFFVSCNNDDDATPDTPRGAYDNGFFVLNQGNFGMGNASISFISDAMQVENNIFATNNNNAILGDTGQDIGFHDDKAYIVLNGSNRIEIVNRYSFEHITTIEEELVNPRYIAFYENKAYVTNWGDGSNTEDDFVAVIDLATNTVTSKISVIEGPERIVEENNKLYVSHMGGYGYGSTVSVINPSTGAVQTSITTGGLPGFIEEEDNKLYILSEGFPIWSGTETPGKLQVVNASNHTVTATFDFTGIQHPSNLIVEDDYIYYTIDNKVYRMAINATALPTEPLFTAEGGFPYGISALEIENGSFYIADEGNFIANGTVYVYSMQGALQHTFSAGLGPVGLYDND</sequence>
<dbReference type="STRING" id="1202724.AM493_09510"/>
<dbReference type="SUPFAM" id="SSF63825">
    <property type="entry name" value="YWTD domain"/>
    <property type="match status" value="1"/>
</dbReference>
<dbReference type="InterPro" id="IPR011964">
    <property type="entry name" value="YVTN_b-propeller_repeat"/>
</dbReference>
<dbReference type="Proteomes" id="UP000037755">
    <property type="component" value="Unassembled WGS sequence"/>
</dbReference>
<organism evidence="1 2">
    <name type="scientific">Flavobacterium akiainvivens</name>
    <dbReference type="NCBI Taxonomy" id="1202724"/>
    <lineage>
        <taxon>Bacteria</taxon>
        <taxon>Pseudomonadati</taxon>
        <taxon>Bacteroidota</taxon>
        <taxon>Flavobacteriia</taxon>
        <taxon>Flavobacteriales</taxon>
        <taxon>Flavobacteriaceae</taxon>
        <taxon>Flavobacterium</taxon>
    </lineage>
</organism>
<dbReference type="InterPro" id="IPR031815">
    <property type="entry name" value="DUF5074"/>
</dbReference>
<dbReference type="EMBL" id="LIYD01000005">
    <property type="protein sequence ID" value="KOS06240.1"/>
    <property type="molecule type" value="Genomic_DNA"/>
</dbReference>
<reference evidence="1 2" key="1">
    <citation type="submission" date="2015-08" db="EMBL/GenBank/DDBJ databases">
        <title>Whole genome sequence of Flavobacterium akiainvivens IK-1T, from decaying Wikstroemia oahuensis, an endemic Hawaiian shrub.</title>
        <authorList>
            <person name="Wan X."/>
            <person name="Hou S."/>
            <person name="Saito J."/>
            <person name="Donachie S."/>
        </authorList>
    </citation>
    <scope>NUCLEOTIDE SEQUENCE [LARGE SCALE GENOMIC DNA]</scope>
    <source>
        <strain evidence="1 2">IK-1</strain>
    </source>
</reference>
<evidence type="ECO:0000313" key="2">
    <source>
        <dbReference type="Proteomes" id="UP000037755"/>
    </source>
</evidence>
<gene>
    <name evidence="1" type="ORF">AM493_09510</name>
</gene>
<dbReference type="InterPro" id="IPR051200">
    <property type="entry name" value="Host-pathogen_enzymatic-act"/>
</dbReference>
<dbReference type="PANTHER" id="PTHR47197:SF3">
    <property type="entry name" value="DIHYDRO-HEME D1 DEHYDROGENASE"/>
    <property type="match status" value="1"/>
</dbReference>